<name>A0AA45C8I5_9BACT</name>
<feature type="transmembrane region" description="Helical" evidence="1">
    <location>
        <begin position="156"/>
        <end position="181"/>
    </location>
</feature>
<reference evidence="2 3" key="1">
    <citation type="submission" date="2018-05" db="EMBL/GenBank/DDBJ databases">
        <title>Genomic Encyclopedia of Type Strains, Phase IV (KMG-IV): sequencing the most valuable type-strain genomes for metagenomic binning, comparative biology and taxonomic classification.</title>
        <authorList>
            <person name="Goeker M."/>
        </authorList>
    </citation>
    <scope>NUCLEOTIDE SEQUENCE [LARGE SCALE GENOMIC DNA]</scope>
    <source>
        <strain evidence="2 3">DSM 24906</strain>
    </source>
</reference>
<dbReference type="RefSeq" id="WP_109603720.1">
    <property type="nucleotide sequence ID" value="NZ_JAMHJO010000001.1"/>
</dbReference>
<feature type="transmembrane region" description="Helical" evidence="1">
    <location>
        <begin position="193"/>
        <end position="212"/>
    </location>
</feature>
<feature type="transmembrane region" description="Helical" evidence="1">
    <location>
        <begin position="413"/>
        <end position="437"/>
    </location>
</feature>
<evidence type="ECO:0000313" key="2">
    <source>
        <dbReference type="EMBL" id="PWJ96096.1"/>
    </source>
</evidence>
<feature type="transmembrane region" description="Helical" evidence="1">
    <location>
        <begin position="126"/>
        <end position="150"/>
    </location>
</feature>
<keyword evidence="1" id="KW-0472">Membrane</keyword>
<feature type="transmembrane region" description="Helical" evidence="1">
    <location>
        <begin position="458"/>
        <end position="477"/>
    </location>
</feature>
<evidence type="ECO:0000313" key="3">
    <source>
        <dbReference type="Proteomes" id="UP000245921"/>
    </source>
</evidence>
<keyword evidence="1" id="KW-0812">Transmembrane</keyword>
<protein>
    <submittedName>
        <fullName evidence="2">ABC-2 type transport system permease protein</fullName>
    </submittedName>
</protein>
<dbReference type="AlphaFoldDB" id="A0AA45C8I5"/>
<accession>A0AA45C8I5</accession>
<feature type="transmembrane region" description="Helical" evidence="1">
    <location>
        <begin position="77"/>
        <end position="105"/>
    </location>
</feature>
<keyword evidence="3" id="KW-1185">Reference proteome</keyword>
<sequence>MSDILYILKYSLKSKIRPRKNKKGEYKKQGVTGTLLSYLLPPIIFGIIIAPLFYITFKDLNIPLSTLGINIDYTFTDLIYSMTFMSLSLLFIINFAPAIIINLFGSEFTSVLLTMPIKRTSIFYSYAIDSLLMAGMPIGLFIPMVITYSMISKVNIFMAIISMIFYILLLLSISFLIGIFMSKIMGKTTANRVYMMTYFLGIFLFVFASNFFSPQKFNTENIQQIAQNFENAGNFFLNNLWPHKLFIDSMYGNIIPFGIIVFLSIILIYINYKIINSSELISKSKKSKKQQNIKIKNIKNPFLRKDTKFLMRDSQSLFLILYPIILPIIFFFTGQQIFEIITMVFIFIASYYAAFLNVSLLVEEGKIWPLPKLYPIDTQKLIEFKARVPIIIFSLEYILVTIMSFFVLKISLIYLFLIIPVIILIYYSTILGTRLYVENPKRDMKNKNVLTGREVLKIETITMTLSAGIFIPIFMYKLYTMNPFWIFKNMPDILNKFLLIGIPIIIMIINVFMIISEKRKIKTNMINWE</sequence>
<feature type="transmembrane region" description="Helical" evidence="1">
    <location>
        <begin position="317"/>
        <end position="334"/>
    </location>
</feature>
<comment type="caution">
    <text evidence="2">The sequence shown here is derived from an EMBL/GenBank/DDBJ whole genome shotgun (WGS) entry which is preliminary data.</text>
</comment>
<evidence type="ECO:0000256" key="1">
    <source>
        <dbReference type="SAM" id="Phobius"/>
    </source>
</evidence>
<dbReference type="Proteomes" id="UP000245921">
    <property type="component" value="Unassembled WGS sequence"/>
</dbReference>
<feature type="transmembrane region" description="Helical" evidence="1">
    <location>
        <begin position="35"/>
        <end position="57"/>
    </location>
</feature>
<keyword evidence="1" id="KW-1133">Transmembrane helix</keyword>
<feature type="transmembrane region" description="Helical" evidence="1">
    <location>
        <begin position="340"/>
        <end position="362"/>
    </location>
</feature>
<feature type="transmembrane region" description="Helical" evidence="1">
    <location>
        <begin position="250"/>
        <end position="272"/>
    </location>
</feature>
<dbReference type="EMBL" id="QGGI01000002">
    <property type="protein sequence ID" value="PWJ96096.1"/>
    <property type="molecule type" value="Genomic_DNA"/>
</dbReference>
<organism evidence="2 3">
    <name type="scientific">Oceanotoga teriensis</name>
    <dbReference type="NCBI Taxonomy" id="515440"/>
    <lineage>
        <taxon>Bacteria</taxon>
        <taxon>Thermotogati</taxon>
        <taxon>Thermotogota</taxon>
        <taxon>Thermotogae</taxon>
        <taxon>Petrotogales</taxon>
        <taxon>Petrotogaceae</taxon>
        <taxon>Oceanotoga</taxon>
    </lineage>
</organism>
<feature type="transmembrane region" description="Helical" evidence="1">
    <location>
        <begin position="388"/>
        <end position="407"/>
    </location>
</feature>
<proteinExistence type="predicted"/>
<gene>
    <name evidence="2" type="ORF">C7380_1022</name>
</gene>
<feature type="transmembrane region" description="Helical" evidence="1">
    <location>
        <begin position="497"/>
        <end position="515"/>
    </location>
</feature>